<evidence type="ECO:0000313" key="4">
    <source>
        <dbReference type="EMBL" id="GES78978.1"/>
    </source>
</evidence>
<protein>
    <submittedName>
        <fullName evidence="4">WD-40 repeat-containing protein MSI4-like</fullName>
    </submittedName>
</protein>
<dbReference type="EMBL" id="BLAL01000041">
    <property type="protein sequence ID" value="GES78978.1"/>
    <property type="molecule type" value="Genomic_DNA"/>
</dbReference>
<dbReference type="SUPFAM" id="SSF50978">
    <property type="entry name" value="WD40 repeat-like"/>
    <property type="match status" value="1"/>
</dbReference>
<dbReference type="Proteomes" id="UP000615446">
    <property type="component" value="Unassembled WGS sequence"/>
</dbReference>
<comment type="caution">
    <text evidence="4">The sequence shown here is derived from an EMBL/GenBank/DDBJ whole genome shotgun (WGS) entry which is preliminary data.</text>
</comment>
<feature type="repeat" description="WD" evidence="3">
    <location>
        <begin position="280"/>
        <end position="322"/>
    </location>
</feature>
<dbReference type="InterPro" id="IPR001680">
    <property type="entry name" value="WD40_rpt"/>
</dbReference>
<dbReference type="OrthoDB" id="364224at2759"/>
<proteinExistence type="predicted"/>
<evidence type="ECO:0000313" key="5">
    <source>
        <dbReference type="Proteomes" id="UP000615446"/>
    </source>
</evidence>
<evidence type="ECO:0000256" key="1">
    <source>
        <dbReference type="ARBA" id="ARBA00022574"/>
    </source>
</evidence>
<dbReference type="PANTHER" id="PTHR22850">
    <property type="entry name" value="WD40 REPEAT FAMILY"/>
    <property type="match status" value="1"/>
</dbReference>
<evidence type="ECO:0000256" key="2">
    <source>
        <dbReference type="ARBA" id="ARBA00022737"/>
    </source>
</evidence>
<dbReference type="InterPro" id="IPR036322">
    <property type="entry name" value="WD40_repeat_dom_sf"/>
</dbReference>
<keyword evidence="1 3" id="KW-0853">WD repeat</keyword>
<dbReference type="SMART" id="SM00320">
    <property type="entry name" value="WD40"/>
    <property type="match status" value="5"/>
</dbReference>
<keyword evidence="2" id="KW-0677">Repeat</keyword>
<gene>
    <name evidence="4" type="ORF">RCL2_000629300</name>
</gene>
<dbReference type="PROSITE" id="PS50294">
    <property type="entry name" value="WD_REPEATS_REGION"/>
    <property type="match status" value="1"/>
</dbReference>
<dbReference type="Gene3D" id="2.130.10.10">
    <property type="entry name" value="YVTN repeat-like/Quinoprotein amine dehydrogenase"/>
    <property type="match status" value="1"/>
</dbReference>
<dbReference type="Pfam" id="PF00400">
    <property type="entry name" value="WD40"/>
    <property type="match status" value="2"/>
</dbReference>
<sequence>MNNNLPIEKIREYTCLYKSSTWESRIILRYDVVYSLFTEWNNKPCSFYTIEWGDAPRKRSRQEENGTKYMLYSATNMAHTTNSEAYLSILECQLYPEGSPLNYGLVNTIQSSKRTNLKHCDNVNFYQRISHHESGSLQQARLLTSQKVVTSGKRFIYVWDLKNTLVRSENERPTAQIKLALDDSSSSIIGPALCVVKNKQIVVNGAENGYLALWNLADYQTGSNQRALVPRNKNKITDDPTNKILSCDCKEDSTNVSCTSSRGNVIIWDYRTNKIAQNVEKAHKAAAMSCHMNPHKEHYLLTSSADGIIEWWDTRKMKNVFNSKKPSSLSTFKQHQSSVNKVSWSPHNNELFASCSDDCSVIIWNTEVKDKNKNDKQEGAKFKHTGHRQKVLDIAWHPDPEFSKTIASVSPFARCSSDQGVAGLLQVWRPNIFKVSTIYGRLFLDKKNIVHFINKKQFTSFLNK</sequence>
<evidence type="ECO:0000256" key="3">
    <source>
        <dbReference type="PROSITE-ProRule" id="PRU00221"/>
    </source>
</evidence>
<organism evidence="4 5">
    <name type="scientific">Rhizophagus clarus</name>
    <dbReference type="NCBI Taxonomy" id="94130"/>
    <lineage>
        <taxon>Eukaryota</taxon>
        <taxon>Fungi</taxon>
        <taxon>Fungi incertae sedis</taxon>
        <taxon>Mucoromycota</taxon>
        <taxon>Glomeromycotina</taxon>
        <taxon>Glomeromycetes</taxon>
        <taxon>Glomerales</taxon>
        <taxon>Glomeraceae</taxon>
        <taxon>Rhizophagus</taxon>
    </lineage>
</organism>
<feature type="repeat" description="WD" evidence="3">
    <location>
        <begin position="332"/>
        <end position="374"/>
    </location>
</feature>
<name>A0A8H3QGL2_9GLOM</name>
<accession>A0A8H3QGL2</accession>
<reference evidence="4" key="1">
    <citation type="submission" date="2019-10" db="EMBL/GenBank/DDBJ databases">
        <title>Conservation and host-specific expression of non-tandemly repeated heterogenous ribosome RNA gene in arbuscular mycorrhizal fungi.</title>
        <authorList>
            <person name="Maeda T."/>
            <person name="Kobayashi Y."/>
            <person name="Nakagawa T."/>
            <person name="Ezawa T."/>
            <person name="Yamaguchi K."/>
            <person name="Bino T."/>
            <person name="Nishimoto Y."/>
            <person name="Shigenobu S."/>
            <person name="Kawaguchi M."/>
        </authorList>
    </citation>
    <scope>NUCLEOTIDE SEQUENCE</scope>
    <source>
        <strain evidence="4">HR1</strain>
    </source>
</reference>
<dbReference type="AlphaFoldDB" id="A0A8H3QGL2"/>
<dbReference type="InterPro" id="IPR015943">
    <property type="entry name" value="WD40/YVTN_repeat-like_dom_sf"/>
</dbReference>
<dbReference type="PROSITE" id="PS50082">
    <property type="entry name" value="WD_REPEATS_2"/>
    <property type="match status" value="2"/>
</dbReference>
<dbReference type="InterPro" id="IPR050459">
    <property type="entry name" value="WD_repeat_RBAP46/RBAP48/MSI1"/>
</dbReference>